<dbReference type="EMBL" id="SGXA01000002">
    <property type="protein sequence ID" value="RZS71336.1"/>
    <property type="molecule type" value="Genomic_DNA"/>
</dbReference>
<accession>A0A4Q7MRG3</accession>
<dbReference type="PANTHER" id="PTHR12843:SF5">
    <property type="entry name" value="EEF1A LYSINE METHYLTRANSFERASE 2"/>
    <property type="match status" value="1"/>
</dbReference>
<evidence type="ECO:0000313" key="2">
    <source>
        <dbReference type="EMBL" id="RZS71336.1"/>
    </source>
</evidence>
<evidence type="ECO:0000259" key="1">
    <source>
        <dbReference type="Pfam" id="PF13649"/>
    </source>
</evidence>
<dbReference type="PANTHER" id="PTHR12843">
    <property type="entry name" value="PROTEIN-LYSINE N-METHYLTRANSFERASE METTL10"/>
    <property type="match status" value="1"/>
</dbReference>
<dbReference type="GO" id="GO:0008168">
    <property type="term" value="F:methyltransferase activity"/>
    <property type="evidence" value="ECO:0007669"/>
    <property type="project" value="UniProtKB-KW"/>
</dbReference>
<keyword evidence="3" id="KW-1185">Reference proteome</keyword>
<sequence length="205" mass="23394">MDQNLKGHWEKVYETKTPQEVSWTQHKPQTSLDLIHQSGLDKSARIIDIGGGDSKLVDFLLEEGYDNITVLDISAKALERAQARLGEKSAKVNWIVCDITSFAPQQDFDVWHDRAAFHFLTTPEQIDTYVQLVKKHVRKYLSIGTFSTNGPLKCSGLEIKRYDEPALTSLFAPEFKTLNCKIEDHLTPFNTTQNFIFCAMERNSQ</sequence>
<reference evidence="2 3" key="1">
    <citation type="submission" date="2019-02" db="EMBL/GenBank/DDBJ databases">
        <title>Genomic Encyclopedia of Type Strains, Phase IV (KMG-IV): sequencing the most valuable type-strain genomes for metagenomic binning, comparative biology and taxonomic classification.</title>
        <authorList>
            <person name="Goeker M."/>
        </authorList>
    </citation>
    <scope>NUCLEOTIDE SEQUENCE [LARGE SCALE GENOMIC DNA]</scope>
    <source>
        <strain evidence="2 3">DSM 18116</strain>
    </source>
</reference>
<evidence type="ECO:0000313" key="3">
    <source>
        <dbReference type="Proteomes" id="UP000293874"/>
    </source>
</evidence>
<keyword evidence="2" id="KW-0808">Transferase</keyword>
<dbReference type="RefSeq" id="WP_130541853.1">
    <property type="nucleotide sequence ID" value="NZ_CP042431.1"/>
</dbReference>
<name>A0A4Q7MRG3_9BACT</name>
<protein>
    <submittedName>
        <fullName evidence="2">Methyltransferase family protein</fullName>
    </submittedName>
</protein>
<dbReference type="InterPro" id="IPR041698">
    <property type="entry name" value="Methyltransf_25"/>
</dbReference>
<dbReference type="OrthoDB" id="9788660at2"/>
<proteinExistence type="predicted"/>
<dbReference type="CDD" id="cd02440">
    <property type="entry name" value="AdoMet_MTases"/>
    <property type="match status" value="1"/>
</dbReference>
<gene>
    <name evidence="2" type="ORF">EV199_3239</name>
</gene>
<feature type="domain" description="Methyltransferase" evidence="1">
    <location>
        <begin position="46"/>
        <end position="137"/>
    </location>
</feature>
<dbReference type="SUPFAM" id="SSF53335">
    <property type="entry name" value="S-adenosyl-L-methionine-dependent methyltransferases"/>
    <property type="match status" value="1"/>
</dbReference>
<dbReference type="Pfam" id="PF13649">
    <property type="entry name" value="Methyltransf_25"/>
    <property type="match status" value="1"/>
</dbReference>
<organism evidence="2 3">
    <name type="scientific">Pseudobacter ginsenosidimutans</name>
    <dbReference type="NCBI Taxonomy" id="661488"/>
    <lineage>
        <taxon>Bacteria</taxon>
        <taxon>Pseudomonadati</taxon>
        <taxon>Bacteroidota</taxon>
        <taxon>Chitinophagia</taxon>
        <taxon>Chitinophagales</taxon>
        <taxon>Chitinophagaceae</taxon>
        <taxon>Pseudobacter</taxon>
    </lineage>
</organism>
<dbReference type="GO" id="GO:0032259">
    <property type="term" value="P:methylation"/>
    <property type="evidence" value="ECO:0007669"/>
    <property type="project" value="UniProtKB-KW"/>
</dbReference>
<dbReference type="AlphaFoldDB" id="A0A4Q7MRG3"/>
<dbReference type="Proteomes" id="UP000293874">
    <property type="component" value="Unassembled WGS sequence"/>
</dbReference>
<comment type="caution">
    <text evidence="2">The sequence shown here is derived from an EMBL/GenBank/DDBJ whole genome shotgun (WGS) entry which is preliminary data.</text>
</comment>
<dbReference type="Gene3D" id="3.40.50.150">
    <property type="entry name" value="Vaccinia Virus protein VP39"/>
    <property type="match status" value="1"/>
</dbReference>
<keyword evidence="2" id="KW-0489">Methyltransferase</keyword>
<dbReference type="InterPro" id="IPR029063">
    <property type="entry name" value="SAM-dependent_MTases_sf"/>
</dbReference>